<evidence type="ECO:0000313" key="6">
    <source>
        <dbReference type="Proteomes" id="UP000053820"/>
    </source>
</evidence>
<dbReference type="Pfam" id="PF00656">
    <property type="entry name" value="Peptidase_C14"/>
    <property type="match status" value="1"/>
</dbReference>
<dbReference type="GO" id="GO:0006508">
    <property type="term" value="P:proteolysis"/>
    <property type="evidence" value="ECO:0007669"/>
    <property type="project" value="InterPro"/>
</dbReference>
<proteinExistence type="inferred from homology"/>
<dbReference type="HOGENOM" id="CLU_1269549_0_0_1"/>
<dbReference type="InterPro" id="IPR011600">
    <property type="entry name" value="Pept_C14_caspase"/>
</dbReference>
<keyword evidence="6" id="KW-1185">Reference proteome</keyword>
<dbReference type="EMBL" id="KN840169">
    <property type="protein sequence ID" value="KIJ57699.1"/>
    <property type="molecule type" value="Genomic_DNA"/>
</dbReference>
<evidence type="ECO:0000259" key="4">
    <source>
        <dbReference type="Pfam" id="PF00656"/>
    </source>
</evidence>
<protein>
    <submittedName>
        <fullName evidence="5">Unplaced genomic scaffold scaffold_335, whole genome shotgun sequence</fullName>
    </submittedName>
</protein>
<evidence type="ECO:0000313" key="5">
    <source>
        <dbReference type="EMBL" id="KIJ57699.1"/>
    </source>
</evidence>
<keyword evidence="3" id="KW-0788">Thiol protease</keyword>
<dbReference type="SUPFAM" id="SSF52129">
    <property type="entry name" value="Caspase-like"/>
    <property type="match status" value="1"/>
</dbReference>
<dbReference type="PANTHER" id="PTHR48104:SF30">
    <property type="entry name" value="METACASPASE-1"/>
    <property type="match status" value="1"/>
</dbReference>
<dbReference type="Proteomes" id="UP000053820">
    <property type="component" value="Unassembled WGS sequence"/>
</dbReference>
<keyword evidence="3" id="KW-0378">Hydrolase</keyword>
<organism evidence="5 6">
    <name type="scientific">Hydnomerulius pinastri MD-312</name>
    <dbReference type="NCBI Taxonomy" id="994086"/>
    <lineage>
        <taxon>Eukaryota</taxon>
        <taxon>Fungi</taxon>
        <taxon>Dikarya</taxon>
        <taxon>Basidiomycota</taxon>
        <taxon>Agaricomycotina</taxon>
        <taxon>Agaricomycetes</taxon>
        <taxon>Agaricomycetidae</taxon>
        <taxon>Boletales</taxon>
        <taxon>Boletales incertae sedis</taxon>
        <taxon>Leucogyrophana</taxon>
    </lineage>
</organism>
<reference evidence="5 6" key="1">
    <citation type="submission" date="2014-04" db="EMBL/GenBank/DDBJ databases">
        <title>Evolutionary Origins and Diversification of the Mycorrhizal Mutualists.</title>
        <authorList>
            <consortium name="DOE Joint Genome Institute"/>
            <consortium name="Mycorrhizal Genomics Consortium"/>
            <person name="Kohler A."/>
            <person name="Kuo A."/>
            <person name="Nagy L.G."/>
            <person name="Floudas D."/>
            <person name="Copeland A."/>
            <person name="Barry K.W."/>
            <person name="Cichocki N."/>
            <person name="Veneault-Fourrey C."/>
            <person name="LaButti K."/>
            <person name="Lindquist E.A."/>
            <person name="Lipzen A."/>
            <person name="Lundell T."/>
            <person name="Morin E."/>
            <person name="Murat C."/>
            <person name="Riley R."/>
            <person name="Ohm R."/>
            <person name="Sun H."/>
            <person name="Tunlid A."/>
            <person name="Henrissat B."/>
            <person name="Grigoriev I.V."/>
            <person name="Hibbett D.S."/>
            <person name="Martin F."/>
        </authorList>
    </citation>
    <scope>NUCLEOTIDE SEQUENCE [LARGE SCALE GENOMIC DNA]</scope>
    <source>
        <strain evidence="5 6">MD-312</strain>
    </source>
</reference>
<dbReference type="InterPro" id="IPR050452">
    <property type="entry name" value="Metacaspase"/>
</dbReference>
<gene>
    <name evidence="5" type="ORF">HYDPIDRAFT_34869</name>
</gene>
<dbReference type="GO" id="GO:0004197">
    <property type="term" value="F:cysteine-type endopeptidase activity"/>
    <property type="evidence" value="ECO:0007669"/>
    <property type="project" value="InterPro"/>
</dbReference>
<keyword evidence="3" id="KW-0645">Protease</keyword>
<feature type="domain" description="Peptidase C14 caspase" evidence="4">
    <location>
        <begin position="14"/>
        <end position="168"/>
    </location>
</feature>
<dbReference type="GO" id="GO:0006915">
    <property type="term" value="P:apoptotic process"/>
    <property type="evidence" value="ECO:0007669"/>
    <property type="project" value="UniProtKB-KW"/>
</dbReference>
<dbReference type="AlphaFoldDB" id="A0A0C9UXC2"/>
<evidence type="ECO:0000256" key="2">
    <source>
        <dbReference type="ARBA" id="ARBA00022703"/>
    </source>
</evidence>
<comment type="similarity">
    <text evidence="1">Belongs to the peptidase C14B family.</text>
</comment>
<name>A0A0C9UXC2_9AGAM</name>
<dbReference type="OrthoDB" id="3223806at2759"/>
<dbReference type="GO" id="GO:0005737">
    <property type="term" value="C:cytoplasm"/>
    <property type="evidence" value="ECO:0007669"/>
    <property type="project" value="TreeGrafter"/>
</dbReference>
<dbReference type="PANTHER" id="PTHR48104">
    <property type="entry name" value="METACASPASE-4"/>
    <property type="match status" value="1"/>
</dbReference>
<accession>A0A0C9UXC2</accession>
<dbReference type="Gene3D" id="3.40.50.12660">
    <property type="match status" value="1"/>
</dbReference>
<evidence type="ECO:0000256" key="3">
    <source>
        <dbReference type="ARBA" id="ARBA00022807"/>
    </source>
</evidence>
<sequence>MSQRSFSPFPRKGRKKAVLIGVRMVANVEGLKPLRQAHADVDALKDLLLNHYGYKEEDIIVMKDRKDHPPELWPKANLILQRIDWLVKDASENDQFFFYYSGHGNQTACSHGSEIDGKDEGIFGANGPSIIDNKLKKRLVDPLVRGSKLFALFDCCHSETILDLEHHNCNNVHKESVDQLEERPGPWHSIFDIAAKSVKYTAVVLDS</sequence>
<evidence type="ECO:0000256" key="1">
    <source>
        <dbReference type="ARBA" id="ARBA00009005"/>
    </source>
</evidence>
<keyword evidence="2" id="KW-0053">Apoptosis</keyword>
<dbReference type="InterPro" id="IPR029030">
    <property type="entry name" value="Caspase-like_dom_sf"/>
</dbReference>